<gene>
    <name evidence="10" type="ORF">CRYO30217_00193</name>
</gene>
<keyword evidence="5 7" id="KW-0472">Membrane</keyword>
<evidence type="ECO:0000256" key="4">
    <source>
        <dbReference type="ARBA" id="ARBA00022989"/>
    </source>
</evidence>
<dbReference type="AlphaFoldDB" id="A0A916JJB6"/>
<evidence type="ECO:0000259" key="8">
    <source>
        <dbReference type="Pfam" id="PF02687"/>
    </source>
</evidence>
<dbReference type="PANTHER" id="PTHR30572:SF4">
    <property type="entry name" value="ABC TRANSPORTER PERMEASE YTRF"/>
    <property type="match status" value="1"/>
</dbReference>
<dbReference type="Pfam" id="PF12704">
    <property type="entry name" value="MacB_PCD"/>
    <property type="match status" value="1"/>
</dbReference>
<feature type="transmembrane region" description="Helical" evidence="7">
    <location>
        <begin position="423"/>
        <end position="442"/>
    </location>
</feature>
<feature type="domain" description="ABC3 transporter permease C-terminal" evidence="8">
    <location>
        <begin position="330"/>
        <end position="447"/>
    </location>
</feature>
<evidence type="ECO:0000256" key="1">
    <source>
        <dbReference type="ARBA" id="ARBA00004651"/>
    </source>
</evidence>
<sequence length="455" mass="50298">MNLFRLSWRNIIYRPLASGLAVLLLAAGVSIILITLLTTSQLDEKFKNNVKDVDFVVGAKGSRLQLILCNIFQIDNPTGNIKYAKANAIKMHPFVKKAIPLSIGDNYQTYRIVGTTKEYIDLYNGEIAEGRIWEQPMEAVIGAGIAEKFHLEIGDKFAGGHGLGESTHIHDDMMYEVVGILASSNTVMDNLLLTSLESVWVVHAGEAHQAKGSLEIKTLSDLDSNSKDSIMTLEEFKAQNTLEAEEFVEEIEHHHDHSHGKVNYDSLLAMISPLDREVTGMLIQVEEGGKAKLSVQGTINTYEGMMAADVAIEMQQLKEIMSPATGVMEMLAYVIMIIAAISMFVAMFNSLKDRQYEIALMRVMGSSSGKVFVSILLEGIYLAILGFGLGWLLSHLGMQVFSGYLTEEYHYDFSGWIFLSEEIYLLIGAIIIGILSGIYPAFKAYSADISKTLSK</sequence>
<comment type="similarity">
    <text evidence="6">Belongs to the ABC-4 integral membrane protein family.</text>
</comment>
<organism evidence="10 11">
    <name type="scientific">Parvicella tangerina</name>
    <dbReference type="NCBI Taxonomy" id="2829795"/>
    <lineage>
        <taxon>Bacteria</taxon>
        <taxon>Pseudomonadati</taxon>
        <taxon>Bacteroidota</taxon>
        <taxon>Flavobacteriia</taxon>
        <taxon>Flavobacteriales</taxon>
        <taxon>Parvicellaceae</taxon>
        <taxon>Parvicella</taxon>
    </lineage>
</organism>
<dbReference type="EMBL" id="OU015584">
    <property type="protein sequence ID" value="CAG5076767.1"/>
    <property type="molecule type" value="Genomic_DNA"/>
</dbReference>
<evidence type="ECO:0000313" key="11">
    <source>
        <dbReference type="Proteomes" id="UP000683507"/>
    </source>
</evidence>
<evidence type="ECO:0000256" key="7">
    <source>
        <dbReference type="SAM" id="Phobius"/>
    </source>
</evidence>
<evidence type="ECO:0000259" key="9">
    <source>
        <dbReference type="Pfam" id="PF12704"/>
    </source>
</evidence>
<dbReference type="GO" id="GO:0005886">
    <property type="term" value="C:plasma membrane"/>
    <property type="evidence" value="ECO:0007669"/>
    <property type="project" value="UniProtKB-SubCell"/>
</dbReference>
<dbReference type="InterPro" id="IPR025857">
    <property type="entry name" value="MacB_PCD"/>
</dbReference>
<protein>
    <recommendedName>
        <fullName evidence="12">ABC transporter permease</fullName>
    </recommendedName>
</protein>
<evidence type="ECO:0000256" key="2">
    <source>
        <dbReference type="ARBA" id="ARBA00022475"/>
    </source>
</evidence>
<dbReference type="KEGG" id="ptan:CRYO30217_00193"/>
<dbReference type="RefSeq" id="WP_258540434.1">
    <property type="nucleotide sequence ID" value="NZ_OU015584.1"/>
</dbReference>
<name>A0A916JJB6_9FLAO</name>
<keyword evidence="11" id="KW-1185">Reference proteome</keyword>
<evidence type="ECO:0008006" key="12">
    <source>
        <dbReference type="Google" id="ProtNLM"/>
    </source>
</evidence>
<feature type="transmembrane region" description="Helical" evidence="7">
    <location>
        <begin position="12"/>
        <end position="37"/>
    </location>
</feature>
<dbReference type="GO" id="GO:0022857">
    <property type="term" value="F:transmembrane transporter activity"/>
    <property type="evidence" value="ECO:0007669"/>
    <property type="project" value="TreeGrafter"/>
</dbReference>
<dbReference type="Proteomes" id="UP000683507">
    <property type="component" value="Chromosome"/>
</dbReference>
<feature type="transmembrane region" description="Helical" evidence="7">
    <location>
        <begin position="371"/>
        <end position="393"/>
    </location>
</feature>
<keyword evidence="2" id="KW-1003">Cell membrane</keyword>
<feature type="transmembrane region" description="Helical" evidence="7">
    <location>
        <begin position="330"/>
        <end position="351"/>
    </location>
</feature>
<proteinExistence type="inferred from homology"/>
<dbReference type="InterPro" id="IPR050250">
    <property type="entry name" value="Macrolide_Exporter_MacB"/>
</dbReference>
<keyword evidence="3 7" id="KW-0812">Transmembrane</keyword>
<keyword evidence="4 7" id="KW-1133">Transmembrane helix</keyword>
<evidence type="ECO:0000256" key="3">
    <source>
        <dbReference type="ARBA" id="ARBA00022692"/>
    </source>
</evidence>
<evidence type="ECO:0000256" key="6">
    <source>
        <dbReference type="ARBA" id="ARBA00038076"/>
    </source>
</evidence>
<feature type="domain" description="MacB-like periplasmic core" evidence="9">
    <location>
        <begin position="18"/>
        <end position="199"/>
    </location>
</feature>
<reference evidence="10" key="1">
    <citation type="submission" date="2021-04" db="EMBL/GenBank/DDBJ databases">
        <authorList>
            <person name="Rodrigo-Torres L."/>
            <person name="Arahal R. D."/>
            <person name="Lucena T."/>
        </authorList>
    </citation>
    <scope>NUCLEOTIDE SEQUENCE</scope>
    <source>
        <strain evidence="10">AS29M-1</strain>
    </source>
</reference>
<evidence type="ECO:0000313" key="10">
    <source>
        <dbReference type="EMBL" id="CAG5076767.1"/>
    </source>
</evidence>
<dbReference type="Pfam" id="PF02687">
    <property type="entry name" value="FtsX"/>
    <property type="match status" value="1"/>
</dbReference>
<dbReference type="InterPro" id="IPR003838">
    <property type="entry name" value="ABC3_permease_C"/>
</dbReference>
<accession>A0A916JJB6</accession>
<dbReference type="PANTHER" id="PTHR30572">
    <property type="entry name" value="MEMBRANE COMPONENT OF TRANSPORTER-RELATED"/>
    <property type="match status" value="1"/>
</dbReference>
<comment type="subcellular location">
    <subcellularLocation>
        <location evidence="1">Cell membrane</location>
        <topology evidence="1">Multi-pass membrane protein</topology>
    </subcellularLocation>
</comment>
<evidence type="ECO:0000256" key="5">
    <source>
        <dbReference type="ARBA" id="ARBA00023136"/>
    </source>
</evidence>